<accession>A0A2Z4IF83</accession>
<dbReference type="InterPro" id="IPR009589">
    <property type="entry name" value="PH_YyaB-like"/>
</dbReference>
<keyword evidence="1" id="KW-1133">Transmembrane helix</keyword>
<evidence type="ECO:0000259" key="2">
    <source>
        <dbReference type="Pfam" id="PF06713"/>
    </source>
</evidence>
<dbReference type="Pfam" id="PF06713">
    <property type="entry name" value="bPH_4"/>
    <property type="match status" value="1"/>
</dbReference>
<dbReference type="RefSeq" id="WP_112782558.1">
    <property type="nucleotide sequence ID" value="NZ_CP030041.1"/>
</dbReference>
<dbReference type="AlphaFoldDB" id="A0A2Z4IF83"/>
<dbReference type="KEGG" id="est:DN752_02700"/>
<dbReference type="Proteomes" id="UP000248688">
    <property type="component" value="Chromosome"/>
</dbReference>
<gene>
    <name evidence="3" type="ORF">DN752_02700</name>
</gene>
<keyword evidence="1" id="KW-0472">Membrane</keyword>
<evidence type="ECO:0000256" key="1">
    <source>
        <dbReference type="SAM" id="Phobius"/>
    </source>
</evidence>
<feature type="transmembrane region" description="Helical" evidence="1">
    <location>
        <begin position="12"/>
        <end position="28"/>
    </location>
</feature>
<dbReference type="EMBL" id="CP030041">
    <property type="protein sequence ID" value="AWW29138.1"/>
    <property type="molecule type" value="Genomic_DNA"/>
</dbReference>
<evidence type="ECO:0000313" key="4">
    <source>
        <dbReference type="Proteomes" id="UP000248688"/>
    </source>
</evidence>
<evidence type="ECO:0000313" key="3">
    <source>
        <dbReference type="EMBL" id="AWW29138.1"/>
    </source>
</evidence>
<sequence length="142" mass="16216">MKIHKANRSGYIRYLLIAFIILPVMMIVMDRATFMERPTMILPMLAPLILVGWAYLDTSYRLENGWLIYRSGFLRGKVDVSVIKEIQPGKTLWVGIKPALARKGLIVKYNTYDELYIAPVDNDEMVTDLLGINPTIKVVADQ</sequence>
<keyword evidence="1" id="KW-0812">Transmembrane</keyword>
<dbReference type="GO" id="GO:0030153">
    <property type="term" value="P:bacteriocin immunity"/>
    <property type="evidence" value="ECO:0007669"/>
    <property type="project" value="InterPro"/>
</dbReference>
<organism evidence="3 4">
    <name type="scientific">Echinicola strongylocentroti</name>
    <dbReference type="NCBI Taxonomy" id="1795355"/>
    <lineage>
        <taxon>Bacteria</taxon>
        <taxon>Pseudomonadati</taxon>
        <taxon>Bacteroidota</taxon>
        <taxon>Cytophagia</taxon>
        <taxon>Cytophagales</taxon>
        <taxon>Cyclobacteriaceae</taxon>
        <taxon>Echinicola</taxon>
    </lineage>
</organism>
<proteinExistence type="predicted"/>
<reference evidence="3 4" key="1">
    <citation type="submission" date="2018-06" db="EMBL/GenBank/DDBJ databases">
        <title>Echinicola strongylocentroti sp. nov., isolated from a sea urchin Strongylocentrotus intermedius.</title>
        <authorList>
            <person name="Bae S.S."/>
        </authorList>
    </citation>
    <scope>NUCLEOTIDE SEQUENCE [LARGE SCALE GENOMIC DNA]</scope>
    <source>
        <strain evidence="3 4">MEBiC08714</strain>
    </source>
</reference>
<dbReference type="OrthoDB" id="1437824at2"/>
<name>A0A2Z4IF83_9BACT</name>
<feature type="transmembrane region" description="Helical" evidence="1">
    <location>
        <begin position="40"/>
        <end position="56"/>
    </location>
</feature>
<protein>
    <recommendedName>
        <fullName evidence="2">Uncharacterized protein YyaB-like PH domain-containing protein</fullName>
    </recommendedName>
</protein>
<keyword evidence="4" id="KW-1185">Reference proteome</keyword>
<feature type="domain" description="Uncharacterized protein YyaB-like PH" evidence="2">
    <location>
        <begin position="58"/>
        <end position="132"/>
    </location>
</feature>